<evidence type="ECO:0000313" key="3">
    <source>
        <dbReference type="EMBL" id="GMK43659.1"/>
    </source>
</evidence>
<accession>A0ABQ6NFW8</accession>
<dbReference type="InterPro" id="IPR025584">
    <property type="entry name" value="Cthe_2159"/>
</dbReference>
<evidence type="ECO:0008006" key="5">
    <source>
        <dbReference type="Google" id="ProtNLM"/>
    </source>
</evidence>
<keyword evidence="4" id="KW-1185">Reference proteome</keyword>
<keyword evidence="2" id="KW-0732">Signal</keyword>
<reference evidence="3 4" key="1">
    <citation type="submission" date="2023-05" db="EMBL/GenBank/DDBJ databases">
        <title>Draft genome of Paenibacillus sp. CCS26.</title>
        <authorList>
            <person name="Akita H."/>
            <person name="Shinto Y."/>
            <person name="Kimura Z."/>
        </authorList>
    </citation>
    <scope>NUCLEOTIDE SEQUENCE [LARGE SCALE GENOMIC DNA]</scope>
    <source>
        <strain evidence="3 4">CCS26</strain>
    </source>
</reference>
<feature type="chain" id="PRO_5046809661" description="Carbohydrate-binding domain-containing protein" evidence="2">
    <location>
        <begin position="30"/>
        <end position="605"/>
    </location>
</feature>
<comment type="caution">
    <text evidence="3">The sequence shown here is derived from an EMBL/GenBank/DDBJ whole genome shotgun (WGS) entry which is preliminary data.</text>
</comment>
<evidence type="ECO:0000256" key="1">
    <source>
        <dbReference type="SAM" id="MobiDB-lite"/>
    </source>
</evidence>
<dbReference type="RefSeq" id="WP_317978884.1">
    <property type="nucleotide sequence ID" value="NZ_BTCL01000002.1"/>
</dbReference>
<name>A0ABQ6NFW8_9BACL</name>
<feature type="compositionally biased region" description="Gly residues" evidence="1">
    <location>
        <begin position="555"/>
        <end position="579"/>
    </location>
</feature>
<feature type="region of interest" description="Disordered" evidence="1">
    <location>
        <begin position="555"/>
        <end position="605"/>
    </location>
</feature>
<gene>
    <name evidence="3" type="ORF">PghCCS26_07860</name>
</gene>
<organism evidence="3 4">
    <name type="scientific">Paenibacillus glycanilyticus</name>
    <dbReference type="NCBI Taxonomy" id="126569"/>
    <lineage>
        <taxon>Bacteria</taxon>
        <taxon>Bacillati</taxon>
        <taxon>Bacillota</taxon>
        <taxon>Bacilli</taxon>
        <taxon>Bacillales</taxon>
        <taxon>Paenibacillaceae</taxon>
        <taxon>Paenibacillus</taxon>
    </lineage>
</organism>
<feature type="region of interest" description="Disordered" evidence="1">
    <location>
        <begin position="351"/>
        <end position="374"/>
    </location>
</feature>
<dbReference type="EMBL" id="BTCL01000002">
    <property type="protein sequence ID" value="GMK43659.1"/>
    <property type="molecule type" value="Genomic_DNA"/>
</dbReference>
<feature type="signal peptide" evidence="2">
    <location>
        <begin position="1"/>
        <end position="29"/>
    </location>
</feature>
<proteinExistence type="predicted"/>
<dbReference type="PROSITE" id="PS51257">
    <property type="entry name" value="PROKAR_LIPOPROTEIN"/>
    <property type="match status" value="1"/>
</dbReference>
<evidence type="ECO:0000256" key="2">
    <source>
        <dbReference type="SAM" id="SignalP"/>
    </source>
</evidence>
<protein>
    <recommendedName>
        <fullName evidence="5">Carbohydrate-binding domain-containing protein</fullName>
    </recommendedName>
</protein>
<feature type="compositionally biased region" description="Low complexity" evidence="1">
    <location>
        <begin position="582"/>
        <end position="605"/>
    </location>
</feature>
<dbReference type="Pfam" id="PF14262">
    <property type="entry name" value="Cthe_2159"/>
    <property type="match status" value="1"/>
</dbReference>
<dbReference type="Proteomes" id="UP001285921">
    <property type="component" value="Unassembled WGS sequence"/>
</dbReference>
<sequence>MNNKKRLSKLAFILLCAAALSACNSQTNAGTNATGSTGSANTGEAAAAVQTATYQLDDTVEYDEDDAYTDWSTSDVTSIALSGTTATIDGSGAEAKDGIITITSAGTYVASGKLDEGQIVVNVADKGVVRLVLNGAEIHYSKSAPIYVEEAGKLILSLPEGTNNVVSDGTDYVFPDSETDEPNAAIFSKDDMTINGTGKLTVQGNYNNGIASKDKLKITGGTFDIHAADDAVMGRDLVAVKDGSFTLNAAGHGIKTTNDTEGEEGIIVLQGGTYNIQSGKDGLHSTGGLSISEGDLTIAAGDDGIHAETALEIAGGNIDITKSYEGLEATDITIAGGDIKLAASDDGVNAATGADSSGGEGAAPGGGQQASGASEGLLTISGGSLYVDADGDGLDANGSIVMTGGTVMVNGPTENNNGALDYDGTFNMTGGTLVAAGSSGMVQAASDSSTQAGILMLFPQTQQAGTLVHLEDESGKTIATYAPTKNYQAVYISTPDLVKDASYTIYSGGKSTGTPTNGLYADGEYSGGTKVVSFTASSLITWVNESGVTEAQSGFGGGMGGGRGGHGGMGGGGGRGMGGQMPQDGAAPPDGTAPQDAPAATTTAQ</sequence>
<evidence type="ECO:0000313" key="4">
    <source>
        <dbReference type="Proteomes" id="UP001285921"/>
    </source>
</evidence>
<feature type="compositionally biased region" description="Gly residues" evidence="1">
    <location>
        <begin position="356"/>
        <end position="369"/>
    </location>
</feature>